<accession>A0A9N9SV21</accession>
<gene>
    <name evidence="3" type="ORF">DIABBA_LOCUS4917</name>
</gene>
<dbReference type="InterPro" id="IPR036526">
    <property type="entry name" value="C-N_Hydrolase_sf"/>
</dbReference>
<dbReference type="Gene3D" id="3.60.110.10">
    <property type="entry name" value="Carbon-nitrogen hydrolase"/>
    <property type="match status" value="1"/>
</dbReference>
<dbReference type="InterPro" id="IPR003010">
    <property type="entry name" value="C-N_Hydrolase"/>
</dbReference>
<dbReference type="GO" id="GO:0033396">
    <property type="term" value="P:beta-alanine biosynthetic process via 3-ureidopropionate"/>
    <property type="evidence" value="ECO:0007669"/>
    <property type="project" value="TreeGrafter"/>
</dbReference>
<dbReference type="InterPro" id="IPR050345">
    <property type="entry name" value="Aliph_Amidase/BUP"/>
</dbReference>
<dbReference type="GO" id="GO:0003837">
    <property type="term" value="F:beta-ureidopropionase activity"/>
    <property type="evidence" value="ECO:0007669"/>
    <property type="project" value="TreeGrafter"/>
</dbReference>
<evidence type="ECO:0000313" key="4">
    <source>
        <dbReference type="Proteomes" id="UP001153709"/>
    </source>
</evidence>
<evidence type="ECO:0000313" key="3">
    <source>
        <dbReference type="EMBL" id="CAG9831314.1"/>
    </source>
</evidence>
<dbReference type="PROSITE" id="PS50263">
    <property type="entry name" value="CN_HYDROLASE"/>
    <property type="match status" value="1"/>
</dbReference>
<evidence type="ECO:0000256" key="1">
    <source>
        <dbReference type="ARBA" id="ARBA00022801"/>
    </source>
</evidence>
<organism evidence="3 4">
    <name type="scientific">Diabrotica balteata</name>
    <name type="common">Banded cucumber beetle</name>
    <dbReference type="NCBI Taxonomy" id="107213"/>
    <lineage>
        <taxon>Eukaryota</taxon>
        <taxon>Metazoa</taxon>
        <taxon>Ecdysozoa</taxon>
        <taxon>Arthropoda</taxon>
        <taxon>Hexapoda</taxon>
        <taxon>Insecta</taxon>
        <taxon>Pterygota</taxon>
        <taxon>Neoptera</taxon>
        <taxon>Endopterygota</taxon>
        <taxon>Coleoptera</taxon>
        <taxon>Polyphaga</taxon>
        <taxon>Cucujiformia</taxon>
        <taxon>Chrysomeloidea</taxon>
        <taxon>Chrysomelidae</taxon>
        <taxon>Galerucinae</taxon>
        <taxon>Diabroticina</taxon>
        <taxon>Diabroticites</taxon>
        <taxon>Diabrotica</taxon>
    </lineage>
</organism>
<dbReference type="SUPFAM" id="SSF56317">
    <property type="entry name" value="Carbon-nitrogen hydrolase"/>
    <property type="match status" value="1"/>
</dbReference>
<dbReference type="PANTHER" id="PTHR43674:SF2">
    <property type="entry name" value="BETA-UREIDOPROPIONASE"/>
    <property type="match status" value="1"/>
</dbReference>
<dbReference type="Proteomes" id="UP001153709">
    <property type="component" value="Chromosome 3"/>
</dbReference>
<name>A0A9N9SV21_DIABA</name>
<proteinExistence type="predicted"/>
<dbReference type="Pfam" id="PF00795">
    <property type="entry name" value="CN_hydrolase"/>
    <property type="match status" value="1"/>
</dbReference>
<evidence type="ECO:0000259" key="2">
    <source>
        <dbReference type="PROSITE" id="PS50263"/>
    </source>
</evidence>
<keyword evidence="4" id="KW-1185">Reference proteome</keyword>
<dbReference type="AlphaFoldDB" id="A0A9N9SV21"/>
<reference evidence="3" key="1">
    <citation type="submission" date="2022-01" db="EMBL/GenBank/DDBJ databases">
        <authorList>
            <person name="King R."/>
        </authorList>
    </citation>
    <scope>NUCLEOTIDE SEQUENCE</scope>
</reference>
<keyword evidence="1" id="KW-0378">Hydrolase</keyword>
<feature type="domain" description="CN hydrolase" evidence="2">
    <location>
        <begin position="72"/>
        <end position="345"/>
    </location>
</feature>
<dbReference type="OrthoDB" id="5839090at2759"/>
<protein>
    <recommendedName>
        <fullName evidence="2">CN hydrolase domain-containing protein</fullName>
    </recommendedName>
</protein>
<dbReference type="EMBL" id="OU898278">
    <property type="protein sequence ID" value="CAG9831314.1"/>
    <property type="molecule type" value="Genomic_DNA"/>
</dbReference>
<sequence length="392" mass="44613">MSLEKELDSVESILHKLPEKELRQVWRILYGDGVKDLEVSEKCLKLVSRYKLELVKCKFNNTPEQLRPPRLVRVALFQQKLPVPLTFPIYKVKTEMYTLAMDAVKVAAKGGAKIFCLQQAWNMPYAFCSGEKMPWSEYAEKAEDGSTTRILQSLALENNMVIISTILERDEVFEDRIWNTAVVIDNHGIVLGKQRRNHIPCLENSNEPTYYCEGNLGHPVFETEFGKIGINICYERHYPLSWFGLALNGAEIVFNPCGAIGEETELLWSVEARNAAIENGVYVCTVNRIGMEIYDHEYEDEQGNLIHHKDSGLFFGSSYVAAPDGTRSPGLSRTKNGLLIAEFDLNLCRQVKDSRGLGITRKLPKYRDILLKLTNNEFKPQVIKKHCQCTST</sequence>
<dbReference type="PANTHER" id="PTHR43674">
    <property type="entry name" value="NITRILASE C965.09-RELATED"/>
    <property type="match status" value="1"/>
</dbReference>